<evidence type="ECO:0000256" key="1">
    <source>
        <dbReference type="SAM" id="MobiDB-lite"/>
    </source>
</evidence>
<name>A0A517WTV2_9PLAN</name>
<keyword evidence="3" id="KW-1185">Reference proteome</keyword>
<dbReference type="RefSeq" id="WP_145173739.1">
    <property type="nucleotide sequence ID" value="NZ_CP037422.1"/>
</dbReference>
<protein>
    <submittedName>
        <fullName evidence="2">Uncharacterized protein</fullName>
    </submittedName>
</protein>
<feature type="compositionally biased region" description="Low complexity" evidence="1">
    <location>
        <begin position="573"/>
        <end position="582"/>
    </location>
</feature>
<proteinExistence type="predicted"/>
<evidence type="ECO:0000313" key="2">
    <source>
        <dbReference type="EMBL" id="QDU08676.1"/>
    </source>
</evidence>
<dbReference type="Proteomes" id="UP000318384">
    <property type="component" value="Chromosome"/>
</dbReference>
<dbReference type="InterPro" id="IPR013320">
    <property type="entry name" value="ConA-like_dom_sf"/>
</dbReference>
<accession>A0A517WTV2</accession>
<dbReference type="EMBL" id="CP037422">
    <property type="protein sequence ID" value="QDU08676.1"/>
    <property type="molecule type" value="Genomic_DNA"/>
</dbReference>
<reference evidence="2 3" key="1">
    <citation type="submission" date="2019-03" db="EMBL/GenBank/DDBJ databases">
        <title>Deep-cultivation of Planctomycetes and their phenomic and genomic characterization uncovers novel biology.</title>
        <authorList>
            <person name="Wiegand S."/>
            <person name="Jogler M."/>
            <person name="Boedeker C."/>
            <person name="Pinto D."/>
            <person name="Vollmers J."/>
            <person name="Rivas-Marin E."/>
            <person name="Kohn T."/>
            <person name="Peeters S.H."/>
            <person name="Heuer A."/>
            <person name="Rast P."/>
            <person name="Oberbeckmann S."/>
            <person name="Bunk B."/>
            <person name="Jeske O."/>
            <person name="Meyerdierks A."/>
            <person name="Storesund J.E."/>
            <person name="Kallscheuer N."/>
            <person name="Luecker S."/>
            <person name="Lage O.M."/>
            <person name="Pohl T."/>
            <person name="Merkel B.J."/>
            <person name="Hornburger P."/>
            <person name="Mueller R.-W."/>
            <person name="Bruemmer F."/>
            <person name="Labrenz M."/>
            <person name="Spormann A.M."/>
            <person name="Op den Camp H."/>
            <person name="Overmann J."/>
            <person name="Amann R."/>
            <person name="Jetten M.S.M."/>
            <person name="Mascher T."/>
            <person name="Medema M.H."/>
            <person name="Devos D.P."/>
            <person name="Kaster A.-K."/>
            <person name="Ovreas L."/>
            <person name="Rohde M."/>
            <person name="Galperin M.Y."/>
            <person name="Jogler C."/>
        </authorList>
    </citation>
    <scope>NUCLEOTIDE SEQUENCE [LARGE SCALE GENOMIC DNA]</scope>
    <source>
        <strain evidence="2 3">V202</strain>
    </source>
</reference>
<feature type="region of interest" description="Disordered" evidence="1">
    <location>
        <begin position="573"/>
        <end position="599"/>
    </location>
</feature>
<dbReference type="SUPFAM" id="SSF49899">
    <property type="entry name" value="Concanavalin A-like lectins/glucanases"/>
    <property type="match status" value="1"/>
</dbReference>
<feature type="compositionally biased region" description="Polar residues" evidence="1">
    <location>
        <begin position="583"/>
        <end position="596"/>
    </location>
</feature>
<dbReference type="AlphaFoldDB" id="A0A517WTV2"/>
<organism evidence="2 3">
    <name type="scientific">Gimesia aquarii</name>
    <dbReference type="NCBI Taxonomy" id="2527964"/>
    <lineage>
        <taxon>Bacteria</taxon>
        <taxon>Pseudomonadati</taxon>
        <taxon>Planctomycetota</taxon>
        <taxon>Planctomycetia</taxon>
        <taxon>Planctomycetales</taxon>
        <taxon>Planctomycetaceae</taxon>
        <taxon>Gimesia</taxon>
    </lineage>
</organism>
<dbReference type="OrthoDB" id="175242at2"/>
<evidence type="ECO:0000313" key="3">
    <source>
        <dbReference type="Proteomes" id="UP000318384"/>
    </source>
</evidence>
<dbReference type="Gene3D" id="2.60.120.200">
    <property type="match status" value="1"/>
</dbReference>
<gene>
    <name evidence="2" type="ORF">V202x_20460</name>
</gene>
<sequence length="736" mass="82701">MKHQRFLKPLITGLASLLLLFSMLPNYVHAKKHRKLRAVEKNIAEEDTVRSQIKNRLKFETLTGGQWVPLHSSGSIIESTNQPLKISYISLKRPIKRVAITLQLEKYLDNLVLKSENIKSRASAFKPKQYDLPKTSYKLNDLSSVVIPRLNSGVYSIQIKELNGENSLMWLKVSASSPEPPILCSIDERLAKEDGILSLKFKNVVVRDQIKLFVNGQPAGQKVIAKELDLNSVHRFGKVLPPGKSTITAYLSRNKKISGYSSPIEAVSRTTVLLHRTVDFNRDEFTNNTTTTSENSQRKLDNKFDFLNNTGSAPTSSTEFTSVEAELKKIKKCLQFQNSGWDKAPTFVWPNKETVAASHKLITPKSPIIDVGMKVFPKKISDKIVEDFNKSQEFTLDITFQAMDPAKATTQLRRIISLSKSTGERNFTLGQFDTHLVFRFRAANNHPQNNNGMSVTHNGNQGIHFYDALKKDEIYNVVISYEGQKLRFWVNHKEVPVPKAKYAPKSIIWSKDCHLILGNELGQPYGQNDRLWKGKLHSFSIRDTGVTLPKPDSECMEFLSTIQTTSTPSAAKAGSAATVAASQNTTSKPSQNPTSDSESKISIKEFAFPHPASFPISRFHPSGNTIETEGVVLDQMHLAIAKDGRFKLNFEAQTTMRAEINLQLMVKLDGEGWFPITLPKQTITPSERNRFNLTSITSTKPHAFTVTGYSAIFVNRRDDITEIRRRGSAVFGTRPY</sequence>